<feature type="non-terminal residue" evidence="2">
    <location>
        <position position="1"/>
    </location>
</feature>
<name>A0ABN9DIL0_9NEOB</name>
<evidence type="ECO:0000256" key="1">
    <source>
        <dbReference type="SAM" id="SignalP"/>
    </source>
</evidence>
<dbReference type="Proteomes" id="UP001162483">
    <property type="component" value="Unassembled WGS sequence"/>
</dbReference>
<evidence type="ECO:0000313" key="3">
    <source>
        <dbReference type="Proteomes" id="UP001162483"/>
    </source>
</evidence>
<sequence length="78" mass="8325">QFLLFLLSSLAVCWLLPRSPGSVQSAGEVQKTEDSLHQPAVVGVGTPVQAEQIPLQTETFRGGHIADAHRDPGTFSSI</sequence>
<feature type="chain" id="PRO_5046734600" evidence="1">
    <location>
        <begin position="26"/>
        <end position="78"/>
    </location>
</feature>
<proteinExistence type="predicted"/>
<comment type="caution">
    <text evidence="2">The sequence shown here is derived from an EMBL/GenBank/DDBJ whole genome shotgun (WGS) entry which is preliminary data.</text>
</comment>
<organism evidence="2 3">
    <name type="scientific">Staurois parvus</name>
    <dbReference type="NCBI Taxonomy" id="386267"/>
    <lineage>
        <taxon>Eukaryota</taxon>
        <taxon>Metazoa</taxon>
        <taxon>Chordata</taxon>
        <taxon>Craniata</taxon>
        <taxon>Vertebrata</taxon>
        <taxon>Euteleostomi</taxon>
        <taxon>Amphibia</taxon>
        <taxon>Batrachia</taxon>
        <taxon>Anura</taxon>
        <taxon>Neobatrachia</taxon>
        <taxon>Ranoidea</taxon>
        <taxon>Ranidae</taxon>
        <taxon>Staurois</taxon>
    </lineage>
</organism>
<keyword evidence="3" id="KW-1185">Reference proteome</keyword>
<evidence type="ECO:0000313" key="2">
    <source>
        <dbReference type="EMBL" id="CAI9571725.1"/>
    </source>
</evidence>
<reference evidence="2" key="1">
    <citation type="submission" date="2023-05" db="EMBL/GenBank/DDBJ databases">
        <authorList>
            <person name="Stuckert A."/>
        </authorList>
    </citation>
    <scope>NUCLEOTIDE SEQUENCE</scope>
</reference>
<feature type="non-terminal residue" evidence="2">
    <location>
        <position position="78"/>
    </location>
</feature>
<dbReference type="EMBL" id="CATNWA010014431">
    <property type="protein sequence ID" value="CAI9571725.1"/>
    <property type="molecule type" value="Genomic_DNA"/>
</dbReference>
<protein>
    <submittedName>
        <fullName evidence="2">Uncharacterized protein</fullName>
    </submittedName>
</protein>
<accession>A0ABN9DIL0</accession>
<keyword evidence="1" id="KW-0732">Signal</keyword>
<gene>
    <name evidence="2" type="ORF">SPARVUS_LOCUS7292266</name>
</gene>
<feature type="signal peptide" evidence="1">
    <location>
        <begin position="1"/>
        <end position="25"/>
    </location>
</feature>